<keyword evidence="2" id="KW-0732">Signal</keyword>
<feature type="chain" id="PRO_5045675288" description="Secreted protein" evidence="2">
    <location>
        <begin position="21"/>
        <end position="59"/>
    </location>
</feature>
<organism evidence="3 4">
    <name type="scientific">Kordia aestuariivivens</name>
    <dbReference type="NCBI Taxonomy" id="2759037"/>
    <lineage>
        <taxon>Bacteria</taxon>
        <taxon>Pseudomonadati</taxon>
        <taxon>Bacteroidota</taxon>
        <taxon>Flavobacteriia</taxon>
        <taxon>Flavobacteriales</taxon>
        <taxon>Flavobacteriaceae</taxon>
        <taxon>Kordia</taxon>
    </lineage>
</organism>
<evidence type="ECO:0000256" key="2">
    <source>
        <dbReference type="SAM" id="SignalP"/>
    </source>
</evidence>
<dbReference type="RefSeq" id="WP_187562146.1">
    <property type="nucleotide sequence ID" value="NZ_JACGWS010000005.1"/>
</dbReference>
<dbReference type="PROSITE" id="PS51257">
    <property type="entry name" value="PROKAR_LIPOPROTEIN"/>
    <property type="match status" value="1"/>
</dbReference>
<name>A0ABR7Q972_9FLAO</name>
<evidence type="ECO:0000313" key="4">
    <source>
        <dbReference type="Proteomes" id="UP000619238"/>
    </source>
</evidence>
<dbReference type="Proteomes" id="UP000619238">
    <property type="component" value="Unassembled WGS sequence"/>
</dbReference>
<comment type="caution">
    <text evidence="3">The sequence shown here is derived from an EMBL/GenBank/DDBJ whole genome shotgun (WGS) entry which is preliminary data.</text>
</comment>
<feature type="signal peptide" evidence="2">
    <location>
        <begin position="1"/>
        <end position="20"/>
    </location>
</feature>
<evidence type="ECO:0000256" key="1">
    <source>
        <dbReference type="SAM" id="MobiDB-lite"/>
    </source>
</evidence>
<proteinExistence type="predicted"/>
<evidence type="ECO:0000313" key="3">
    <source>
        <dbReference type="EMBL" id="MBC8755100.1"/>
    </source>
</evidence>
<dbReference type="EMBL" id="JACGWS010000005">
    <property type="protein sequence ID" value="MBC8755100.1"/>
    <property type="molecule type" value="Genomic_DNA"/>
</dbReference>
<keyword evidence="4" id="KW-1185">Reference proteome</keyword>
<gene>
    <name evidence="3" type="ORF">H2O64_10485</name>
</gene>
<sequence>MKKVFGLFALLLVVNLGFIACEPNSTSDAGDDTIFENVTGTGDEEDPEVDRGQGSGQGN</sequence>
<protein>
    <recommendedName>
        <fullName evidence="5">Secreted protein</fullName>
    </recommendedName>
</protein>
<reference evidence="3 4" key="1">
    <citation type="submission" date="2020-07" db="EMBL/GenBank/DDBJ databases">
        <title>Description of Kordia aestuariivivens sp. nov., isolated from a tidal flat.</title>
        <authorList>
            <person name="Park S."/>
            <person name="Yoon J.-H."/>
        </authorList>
    </citation>
    <scope>NUCLEOTIDE SEQUENCE [LARGE SCALE GENOMIC DNA]</scope>
    <source>
        <strain evidence="3 4">YSTF-M3</strain>
    </source>
</reference>
<feature type="region of interest" description="Disordered" evidence="1">
    <location>
        <begin position="23"/>
        <end position="59"/>
    </location>
</feature>
<accession>A0ABR7Q972</accession>
<evidence type="ECO:0008006" key="5">
    <source>
        <dbReference type="Google" id="ProtNLM"/>
    </source>
</evidence>